<reference evidence="1" key="2">
    <citation type="submission" date="2020-09" db="EMBL/GenBank/DDBJ databases">
        <authorList>
            <person name="Sun Q."/>
            <person name="Ohkuma M."/>
        </authorList>
    </citation>
    <scope>NUCLEOTIDE SEQUENCE</scope>
    <source>
        <strain evidence="1">JCM 4369</strain>
    </source>
</reference>
<keyword evidence="2" id="KW-1185">Reference proteome</keyword>
<dbReference type="EMBL" id="BMTD01000008">
    <property type="protein sequence ID" value="GGU99606.1"/>
    <property type="molecule type" value="Genomic_DNA"/>
</dbReference>
<dbReference type="AlphaFoldDB" id="A0A918IE49"/>
<accession>A0A918IE49</accession>
<proteinExistence type="predicted"/>
<comment type="caution">
    <text evidence="1">The sequence shown here is derived from an EMBL/GenBank/DDBJ whole genome shotgun (WGS) entry which is preliminary data.</text>
</comment>
<dbReference type="Proteomes" id="UP000618795">
    <property type="component" value="Unassembled WGS sequence"/>
</dbReference>
<reference evidence="1" key="1">
    <citation type="journal article" date="2014" name="Int. J. Syst. Evol. Microbiol.">
        <title>Complete genome sequence of Corynebacterium casei LMG S-19264T (=DSM 44701T), isolated from a smear-ripened cheese.</title>
        <authorList>
            <consortium name="US DOE Joint Genome Institute (JGI-PGF)"/>
            <person name="Walter F."/>
            <person name="Albersmeier A."/>
            <person name="Kalinowski J."/>
            <person name="Ruckert C."/>
        </authorList>
    </citation>
    <scope>NUCLEOTIDE SEQUENCE</scope>
    <source>
        <strain evidence="1">JCM 4369</strain>
    </source>
</reference>
<evidence type="ECO:0000313" key="2">
    <source>
        <dbReference type="Proteomes" id="UP000618795"/>
    </source>
</evidence>
<gene>
    <name evidence="1" type="ORF">GCM10010260_39890</name>
</gene>
<name>A0A918IE49_9ACTN</name>
<sequence>MAAAAVLALAGWITAPYVRDWWLVRSACDGALPSGPVRELAAGGGHFTKADTTAHPRLGDYGCILRFEGQGSGTLVVRMTAYTQRDDQDGEFQDAFPQEGFSFLRPMPQGLPGFIDDLGDLRFLLRCPDLGRDAAGRPRRMLVTAVPGQATARTSHAVYETVVPLVNSASRHLGCGAKPLTVPEGAAAPADPREPRRAVAVTAAGGTACGWVTRARIPSAAEWQVEPLMNDASPAGRCDLARRGEAAQTGQSLLFAAWYGDWSNRVVSFDGVRRALTATARCDGEAANFAVKASKGIPGVGTAEQRRLLRAFAEDQVRRRGCSGLRLTG</sequence>
<protein>
    <submittedName>
        <fullName evidence="1">Uncharacterized protein</fullName>
    </submittedName>
</protein>
<organism evidence="1 2">
    <name type="scientific">Streptomyces filipinensis</name>
    <dbReference type="NCBI Taxonomy" id="66887"/>
    <lineage>
        <taxon>Bacteria</taxon>
        <taxon>Bacillati</taxon>
        <taxon>Actinomycetota</taxon>
        <taxon>Actinomycetes</taxon>
        <taxon>Kitasatosporales</taxon>
        <taxon>Streptomycetaceae</taxon>
        <taxon>Streptomyces</taxon>
    </lineage>
</organism>
<evidence type="ECO:0000313" key="1">
    <source>
        <dbReference type="EMBL" id="GGU99606.1"/>
    </source>
</evidence>